<comment type="caution">
    <text evidence="1">The sequence shown here is derived from an EMBL/GenBank/DDBJ whole genome shotgun (WGS) entry which is preliminary data.</text>
</comment>
<evidence type="ECO:0000313" key="2">
    <source>
        <dbReference type="Proteomes" id="UP000499080"/>
    </source>
</evidence>
<name>A0A4Y2VU81_ARAVE</name>
<evidence type="ECO:0000313" key="1">
    <source>
        <dbReference type="EMBL" id="GBO28455.1"/>
    </source>
</evidence>
<proteinExistence type="predicted"/>
<keyword evidence="2" id="KW-1185">Reference proteome</keyword>
<organism evidence="1 2">
    <name type="scientific">Araneus ventricosus</name>
    <name type="common">Orbweaver spider</name>
    <name type="synonym">Epeira ventricosa</name>
    <dbReference type="NCBI Taxonomy" id="182803"/>
    <lineage>
        <taxon>Eukaryota</taxon>
        <taxon>Metazoa</taxon>
        <taxon>Ecdysozoa</taxon>
        <taxon>Arthropoda</taxon>
        <taxon>Chelicerata</taxon>
        <taxon>Arachnida</taxon>
        <taxon>Araneae</taxon>
        <taxon>Araneomorphae</taxon>
        <taxon>Entelegynae</taxon>
        <taxon>Araneoidea</taxon>
        <taxon>Araneidae</taxon>
        <taxon>Araneus</taxon>
    </lineage>
</organism>
<dbReference type="PANTHER" id="PTHR47326">
    <property type="entry name" value="TRANSPOSABLE ELEMENT TC3 TRANSPOSASE-LIKE PROTEIN"/>
    <property type="match status" value="1"/>
</dbReference>
<evidence type="ECO:0008006" key="3">
    <source>
        <dbReference type="Google" id="ProtNLM"/>
    </source>
</evidence>
<dbReference type="OrthoDB" id="7960977at2759"/>
<dbReference type="PANTHER" id="PTHR47326:SF1">
    <property type="entry name" value="HTH PSQ-TYPE DOMAIN-CONTAINING PROTEIN"/>
    <property type="match status" value="1"/>
</dbReference>
<dbReference type="AlphaFoldDB" id="A0A4Y2VU81"/>
<dbReference type="Proteomes" id="UP000499080">
    <property type="component" value="Unassembled WGS sequence"/>
</dbReference>
<gene>
    <name evidence="1" type="ORF">AVEN_242532_1</name>
</gene>
<dbReference type="EMBL" id="BGPR01051525">
    <property type="protein sequence ID" value="GBO28455.1"/>
    <property type="molecule type" value="Genomic_DNA"/>
</dbReference>
<dbReference type="InterPro" id="IPR036397">
    <property type="entry name" value="RNaseH_sf"/>
</dbReference>
<reference evidence="1 2" key="1">
    <citation type="journal article" date="2019" name="Sci. Rep.">
        <title>Orb-weaving spider Araneus ventricosus genome elucidates the spidroin gene catalogue.</title>
        <authorList>
            <person name="Kono N."/>
            <person name="Nakamura H."/>
            <person name="Ohtoshi R."/>
            <person name="Moran D.A.P."/>
            <person name="Shinohara A."/>
            <person name="Yoshida Y."/>
            <person name="Fujiwara M."/>
            <person name="Mori M."/>
            <person name="Tomita M."/>
            <person name="Arakawa K."/>
        </authorList>
    </citation>
    <scope>NUCLEOTIDE SEQUENCE [LARGE SCALE GENOMIC DNA]</scope>
</reference>
<accession>A0A4Y2VU81</accession>
<dbReference type="GO" id="GO:0003676">
    <property type="term" value="F:nucleic acid binding"/>
    <property type="evidence" value="ECO:0007669"/>
    <property type="project" value="InterPro"/>
</dbReference>
<dbReference type="Gene3D" id="3.30.420.10">
    <property type="entry name" value="Ribonuclease H-like superfamily/Ribonuclease H"/>
    <property type="match status" value="1"/>
</dbReference>
<sequence>MLKTFVIPELQQCNRSHDAIFMQDSAPPHIHRSVTFRDERVISHGFPTVSLPRSPYLTLCDYWLWGFIKDQVYQEQHAALSHLKYSIIRHARGITEELLRSAVERVLRMKRVGTHIEIM</sequence>
<protein>
    <recommendedName>
        <fullName evidence="3">Tc1-like transposase DDE domain-containing protein</fullName>
    </recommendedName>
</protein>